<evidence type="ECO:0000313" key="3">
    <source>
        <dbReference type="EMBL" id="KAF7359629.1"/>
    </source>
</evidence>
<dbReference type="EMBL" id="JACAZI010000005">
    <property type="protein sequence ID" value="KAF7359629.1"/>
    <property type="molecule type" value="Genomic_DNA"/>
</dbReference>
<comment type="caution">
    <text evidence="3">The sequence shown here is derived from an EMBL/GenBank/DDBJ whole genome shotgun (WGS) entry which is preliminary data.</text>
</comment>
<dbReference type="Proteomes" id="UP000620124">
    <property type="component" value="Unassembled WGS sequence"/>
</dbReference>
<proteinExistence type="predicted"/>
<protein>
    <recommendedName>
        <fullName evidence="5">Transmembrane protein</fullName>
    </recommendedName>
</protein>
<reference evidence="3" key="1">
    <citation type="submission" date="2020-05" db="EMBL/GenBank/DDBJ databases">
        <title>Mycena genomes resolve the evolution of fungal bioluminescence.</title>
        <authorList>
            <person name="Tsai I.J."/>
        </authorList>
    </citation>
    <scope>NUCLEOTIDE SEQUENCE</scope>
    <source>
        <strain evidence="3">CCC161011</strain>
    </source>
</reference>
<keyword evidence="2" id="KW-1133">Transmembrane helix</keyword>
<keyword evidence="2" id="KW-0472">Membrane</keyword>
<feature type="compositionally biased region" description="Low complexity" evidence="1">
    <location>
        <begin position="7"/>
        <end position="22"/>
    </location>
</feature>
<name>A0A8H6YJW8_9AGAR</name>
<gene>
    <name evidence="3" type="ORF">MVEN_00686700</name>
</gene>
<organism evidence="3 4">
    <name type="scientific">Mycena venus</name>
    <dbReference type="NCBI Taxonomy" id="2733690"/>
    <lineage>
        <taxon>Eukaryota</taxon>
        <taxon>Fungi</taxon>
        <taxon>Dikarya</taxon>
        <taxon>Basidiomycota</taxon>
        <taxon>Agaricomycotina</taxon>
        <taxon>Agaricomycetes</taxon>
        <taxon>Agaricomycetidae</taxon>
        <taxon>Agaricales</taxon>
        <taxon>Marasmiineae</taxon>
        <taxon>Mycenaceae</taxon>
        <taxon>Mycena</taxon>
    </lineage>
</organism>
<keyword evidence="2" id="KW-0812">Transmembrane</keyword>
<dbReference type="AlphaFoldDB" id="A0A8H6YJW8"/>
<feature type="region of interest" description="Disordered" evidence="1">
    <location>
        <begin position="130"/>
        <end position="156"/>
    </location>
</feature>
<keyword evidence="4" id="KW-1185">Reference proteome</keyword>
<evidence type="ECO:0008006" key="5">
    <source>
        <dbReference type="Google" id="ProtNLM"/>
    </source>
</evidence>
<evidence type="ECO:0000313" key="4">
    <source>
        <dbReference type="Proteomes" id="UP000620124"/>
    </source>
</evidence>
<sequence>MATSAGTTIVSSTSPNPSPTSSCLSTGATCGIPSPGTLYLFTFLATLVLLTVVAGGIISRSVYLRRQHRQLIASGRWVPPGQPPKVEPNLTKKPQIFDAYLGGAVAENELRQWESMMPFSLTVTAQDIGLPSEPEQPQPQTNAVGVGGESAESTISGTPRIFSRRRRVLQPTNTNHNIPVLAVPTETSAIKTPVPAKASAVRTEIACIIVMPILPHHGERTMKKRDCHCLNSVWRVLMWQGASLVTKSG</sequence>
<dbReference type="OrthoDB" id="2987012at2759"/>
<feature type="transmembrane region" description="Helical" evidence="2">
    <location>
        <begin position="38"/>
        <end position="59"/>
    </location>
</feature>
<accession>A0A8H6YJW8</accession>
<evidence type="ECO:0000256" key="2">
    <source>
        <dbReference type="SAM" id="Phobius"/>
    </source>
</evidence>
<evidence type="ECO:0000256" key="1">
    <source>
        <dbReference type="SAM" id="MobiDB-lite"/>
    </source>
</evidence>
<feature type="region of interest" description="Disordered" evidence="1">
    <location>
        <begin position="1"/>
        <end position="22"/>
    </location>
</feature>